<accession>A0A0F9JII9</accession>
<reference evidence="1" key="1">
    <citation type="journal article" date="2015" name="Nature">
        <title>Complex archaea that bridge the gap between prokaryotes and eukaryotes.</title>
        <authorList>
            <person name="Spang A."/>
            <person name="Saw J.H."/>
            <person name="Jorgensen S.L."/>
            <person name="Zaremba-Niedzwiedzka K."/>
            <person name="Martijn J."/>
            <person name="Lind A.E."/>
            <person name="van Eijk R."/>
            <person name="Schleper C."/>
            <person name="Guy L."/>
            <person name="Ettema T.J."/>
        </authorList>
    </citation>
    <scope>NUCLEOTIDE SEQUENCE</scope>
</reference>
<dbReference type="EMBL" id="LAZR01010000">
    <property type="protein sequence ID" value="KKM69388.1"/>
    <property type="molecule type" value="Genomic_DNA"/>
</dbReference>
<sequence length="76" mass="8679">MTTAKFMGSTSQFEFVVHTYTDNMRIKTCFAFQSKSFDYKGILKPNELMGQGEMSYDAIIDLCCQICAVKEVKDEN</sequence>
<proteinExistence type="predicted"/>
<dbReference type="AlphaFoldDB" id="A0A0F9JII9"/>
<name>A0A0F9JII9_9ZZZZ</name>
<comment type="caution">
    <text evidence="1">The sequence shown here is derived from an EMBL/GenBank/DDBJ whole genome shotgun (WGS) entry which is preliminary data.</text>
</comment>
<evidence type="ECO:0000313" key="1">
    <source>
        <dbReference type="EMBL" id="KKM69388.1"/>
    </source>
</evidence>
<organism evidence="1">
    <name type="scientific">marine sediment metagenome</name>
    <dbReference type="NCBI Taxonomy" id="412755"/>
    <lineage>
        <taxon>unclassified sequences</taxon>
        <taxon>metagenomes</taxon>
        <taxon>ecological metagenomes</taxon>
    </lineage>
</organism>
<protein>
    <submittedName>
        <fullName evidence="1">Uncharacterized protein</fullName>
    </submittedName>
</protein>
<gene>
    <name evidence="1" type="ORF">LCGC14_1451310</name>
</gene>